<feature type="signal peptide" evidence="10">
    <location>
        <begin position="1"/>
        <end position="33"/>
    </location>
</feature>
<dbReference type="InterPro" id="IPR016148">
    <property type="entry name" value="Pili_assmbl_chaperone_C"/>
</dbReference>
<dbReference type="Pfam" id="PF00345">
    <property type="entry name" value="PapD_N"/>
    <property type="match status" value="1"/>
</dbReference>
<feature type="domain" description="Pili assembly chaperone N-terminal" evidence="11">
    <location>
        <begin position="34"/>
        <end position="157"/>
    </location>
</feature>
<dbReference type="InterPro" id="IPR036316">
    <property type="entry name" value="Pili_assmbl_chap_C_dom_sf"/>
</dbReference>
<comment type="subcellular location">
    <subcellularLocation>
        <location evidence="1 8">Periplasm</location>
    </subcellularLocation>
</comment>
<dbReference type="SUPFAM" id="SSF49354">
    <property type="entry name" value="PapD-like"/>
    <property type="match status" value="1"/>
</dbReference>
<comment type="similarity">
    <text evidence="2 8">Belongs to the periplasmic pilus chaperone family.</text>
</comment>
<dbReference type="InterPro" id="IPR050643">
    <property type="entry name" value="Periplasmic_pilus_chap"/>
</dbReference>
<dbReference type="RefSeq" id="WP_224082699.1">
    <property type="nucleotide sequence ID" value="NZ_CAJZAI010000025.1"/>
</dbReference>
<dbReference type="EMBL" id="CAJZAI010000025">
    <property type="protein sequence ID" value="CAG9184551.1"/>
    <property type="molecule type" value="Genomic_DNA"/>
</dbReference>
<evidence type="ECO:0000256" key="2">
    <source>
        <dbReference type="ARBA" id="ARBA00007399"/>
    </source>
</evidence>
<dbReference type="Pfam" id="PF02753">
    <property type="entry name" value="PapD_C"/>
    <property type="match status" value="1"/>
</dbReference>
<dbReference type="InterPro" id="IPR018046">
    <property type="entry name" value="Pili_assmbl_chaperone_CS"/>
</dbReference>
<evidence type="ECO:0000256" key="5">
    <source>
        <dbReference type="ARBA" id="ARBA00022764"/>
    </source>
</evidence>
<gene>
    <name evidence="13" type="primary">yadV_2</name>
    <name evidence="13" type="ORF">LMG23992_05265</name>
</gene>
<reference evidence="13 14" key="1">
    <citation type="submission" date="2021-08" db="EMBL/GenBank/DDBJ databases">
        <authorList>
            <person name="Peeters C."/>
        </authorList>
    </citation>
    <scope>NUCLEOTIDE SEQUENCE [LARGE SCALE GENOMIC DNA]</scope>
    <source>
        <strain evidence="13 14">LMG 23992</strain>
    </source>
</reference>
<evidence type="ECO:0000256" key="6">
    <source>
        <dbReference type="ARBA" id="ARBA00023186"/>
    </source>
</evidence>
<evidence type="ECO:0000256" key="8">
    <source>
        <dbReference type="RuleBase" id="RU003918"/>
    </source>
</evidence>
<dbReference type="PANTHER" id="PTHR30251">
    <property type="entry name" value="PILUS ASSEMBLY CHAPERONE"/>
    <property type="match status" value="1"/>
</dbReference>
<dbReference type="PRINTS" id="PR00969">
    <property type="entry name" value="CHAPERONPILI"/>
</dbReference>
<organism evidence="13 14">
    <name type="scientific">Cupriavidus laharis</name>
    <dbReference type="NCBI Taxonomy" id="151654"/>
    <lineage>
        <taxon>Bacteria</taxon>
        <taxon>Pseudomonadati</taxon>
        <taxon>Pseudomonadota</taxon>
        <taxon>Betaproteobacteria</taxon>
        <taxon>Burkholderiales</taxon>
        <taxon>Burkholderiaceae</taxon>
        <taxon>Cupriavidus</taxon>
    </lineage>
</organism>
<dbReference type="InterPro" id="IPR008962">
    <property type="entry name" value="PapD-like_sf"/>
</dbReference>
<evidence type="ECO:0000256" key="4">
    <source>
        <dbReference type="ARBA" id="ARBA00022729"/>
    </source>
</evidence>
<evidence type="ECO:0000256" key="10">
    <source>
        <dbReference type="SAM" id="SignalP"/>
    </source>
</evidence>
<dbReference type="InterPro" id="IPR001829">
    <property type="entry name" value="Pili_assmbl_chaperone_bac"/>
</dbReference>
<evidence type="ECO:0000256" key="3">
    <source>
        <dbReference type="ARBA" id="ARBA00022558"/>
    </source>
</evidence>
<dbReference type="InterPro" id="IPR013783">
    <property type="entry name" value="Ig-like_fold"/>
</dbReference>
<evidence type="ECO:0000256" key="9">
    <source>
        <dbReference type="SAM" id="MobiDB-lite"/>
    </source>
</evidence>
<keyword evidence="6 8" id="KW-0143">Chaperone</keyword>
<evidence type="ECO:0000259" key="12">
    <source>
        <dbReference type="Pfam" id="PF02753"/>
    </source>
</evidence>
<keyword evidence="4 10" id="KW-0732">Signal</keyword>
<feature type="region of interest" description="Disordered" evidence="9">
    <location>
        <begin position="225"/>
        <end position="257"/>
    </location>
</feature>
<dbReference type="InterPro" id="IPR016147">
    <property type="entry name" value="Pili_assmbl_chaperone_N"/>
</dbReference>
<dbReference type="SUPFAM" id="SSF49584">
    <property type="entry name" value="Periplasmic chaperone C-domain"/>
    <property type="match status" value="1"/>
</dbReference>
<comment type="caution">
    <text evidence="13">The sequence shown here is derived from an EMBL/GenBank/DDBJ whole genome shotgun (WGS) entry which is preliminary data.</text>
</comment>
<keyword evidence="3" id="KW-1029">Fimbrium biogenesis</keyword>
<evidence type="ECO:0000313" key="13">
    <source>
        <dbReference type="EMBL" id="CAG9184551.1"/>
    </source>
</evidence>
<evidence type="ECO:0000256" key="7">
    <source>
        <dbReference type="ARBA" id="ARBA00023319"/>
    </source>
</evidence>
<accession>A0ABN7ZIJ7</accession>
<protein>
    <submittedName>
        <fullName evidence="13">Fimbrial chaperone YadV</fullName>
    </submittedName>
</protein>
<evidence type="ECO:0000259" key="11">
    <source>
        <dbReference type="Pfam" id="PF00345"/>
    </source>
</evidence>
<keyword evidence="5" id="KW-0574">Periplasm</keyword>
<feature type="chain" id="PRO_5047199479" evidence="10">
    <location>
        <begin position="34"/>
        <end position="257"/>
    </location>
</feature>
<sequence>MPSYILFRRRPLAAILLAVLLALGLAGTTAAQASVVIAGTRVIYSARDREVTIKLTNEGNTPALVQSWLDNGDPTAQPTGISVPFVLTPPVARIDAGKGQSLRIVYTGEPLPEDRESVFWLNVLEIPPKPSAEEAGPNKLQLAFRSRIKFFYRPTGLEGNAGGAPAKLVWRVARGEGQVMLVAHNPTPFHVSVVSVELTGGGKHAVSDQSAMIAPGESTRFTLKGDVPAGPDSKVRYHTLNDWGGSNDGEASPAGTN</sequence>
<proteinExistence type="inferred from homology"/>
<feature type="domain" description="Pili assembly chaperone C-terminal" evidence="12">
    <location>
        <begin position="184"/>
        <end position="247"/>
    </location>
</feature>
<dbReference type="Proteomes" id="UP000727654">
    <property type="component" value="Unassembled WGS sequence"/>
</dbReference>
<keyword evidence="14" id="KW-1185">Reference proteome</keyword>
<dbReference type="PROSITE" id="PS00635">
    <property type="entry name" value="PILI_CHAPERONE"/>
    <property type="match status" value="1"/>
</dbReference>
<dbReference type="Gene3D" id="2.60.40.10">
    <property type="entry name" value="Immunoglobulins"/>
    <property type="match status" value="2"/>
</dbReference>
<evidence type="ECO:0000313" key="14">
    <source>
        <dbReference type="Proteomes" id="UP000727654"/>
    </source>
</evidence>
<dbReference type="PANTHER" id="PTHR30251:SF2">
    <property type="entry name" value="FIMBRIAL CHAPERONE YADV-RELATED"/>
    <property type="match status" value="1"/>
</dbReference>
<keyword evidence="7" id="KW-0393">Immunoglobulin domain</keyword>
<name>A0ABN7ZIJ7_9BURK</name>
<evidence type="ECO:0000256" key="1">
    <source>
        <dbReference type="ARBA" id="ARBA00004418"/>
    </source>
</evidence>